<keyword evidence="3" id="KW-1185">Reference proteome</keyword>
<protein>
    <submittedName>
        <fullName evidence="2">Uncharacterized protein</fullName>
    </submittedName>
</protein>
<evidence type="ECO:0000313" key="3">
    <source>
        <dbReference type="Proteomes" id="UP000829685"/>
    </source>
</evidence>
<comment type="caution">
    <text evidence="2">The sequence shown here is derived from an EMBL/GenBank/DDBJ whole genome shotgun (WGS) entry which is preliminary data.</text>
</comment>
<proteinExistence type="predicted"/>
<feature type="signal peptide" evidence="1">
    <location>
        <begin position="1"/>
        <end position="19"/>
    </location>
</feature>
<evidence type="ECO:0000313" key="2">
    <source>
        <dbReference type="EMBL" id="KAI1855811.1"/>
    </source>
</evidence>
<evidence type="ECO:0000256" key="1">
    <source>
        <dbReference type="SAM" id="SignalP"/>
    </source>
</evidence>
<gene>
    <name evidence="2" type="ORF">JX265_012074</name>
</gene>
<name>A0A9Q0AJV8_9PEZI</name>
<dbReference type="EMBL" id="JAFIMR010000049">
    <property type="protein sequence ID" value="KAI1855811.1"/>
    <property type="molecule type" value="Genomic_DNA"/>
</dbReference>
<accession>A0A9Q0AJV8</accession>
<keyword evidence="1" id="KW-0732">Signal</keyword>
<reference evidence="2" key="1">
    <citation type="submission" date="2021-03" db="EMBL/GenBank/DDBJ databases">
        <title>Revisited historic fungal species revealed as producer of novel bioactive compounds through whole genome sequencing and comparative genomics.</title>
        <authorList>
            <person name="Vignolle G.A."/>
            <person name="Hochenegger N."/>
            <person name="Mach R.L."/>
            <person name="Mach-Aigner A.R."/>
            <person name="Javad Rahimi M."/>
            <person name="Salim K.A."/>
            <person name="Chan C.M."/>
            <person name="Lim L.B.L."/>
            <person name="Cai F."/>
            <person name="Druzhinina I.S."/>
            <person name="U'Ren J.M."/>
            <person name="Derntl C."/>
        </authorList>
    </citation>
    <scope>NUCLEOTIDE SEQUENCE</scope>
    <source>
        <strain evidence="2">TUCIM 5799</strain>
    </source>
</reference>
<dbReference type="OrthoDB" id="3478295at2759"/>
<organism evidence="2 3">
    <name type="scientific">Neoarthrinium moseri</name>
    <dbReference type="NCBI Taxonomy" id="1658444"/>
    <lineage>
        <taxon>Eukaryota</taxon>
        <taxon>Fungi</taxon>
        <taxon>Dikarya</taxon>
        <taxon>Ascomycota</taxon>
        <taxon>Pezizomycotina</taxon>
        <taxon>Sordariomycetes</taxon>
        <taxon>Xylariomycetidae</taxon>
        <taxon>Amphisphaeriales</taxon>
        <taxon>Apiosporaceae</taxon>
        <taxon>Neoarthrinium</taxon>
    </lineage>
</organism>
<feature type="chain" id="PRO_5040171067" evidence="1">
    <location>
        <begin position="20"/>
        <end position="297"/>
    </location>
</feature>
<sequence>MRLLLLVALSCAQQLPIGAKQREKAVAIVNSSIESANSHVKVEDLHCENAKRIEDYSVSWFLDNTKPKYDGKFPSNALFYSEGMSEPARTLANRTGRVTIWDVWPPDLYNNSMSLSNPMRCIHNRDRDRQDFFEMMSEAYARKAMVGASVLHSDEHYMQPPADGIWARVELCALVENSGVDWIFKIREGRQDSNEGELFSERIQGLFKRWLHDPNASRPESDMFEAWLQKLRGLGVWVGSTTYGNLRKDCPSRRQQELRHERRSVAKRRLLQDIAVDEEDTLIPEENLRFFDQNVRW</sequence>
<dbReference type="AlphaFoldDB" id="A0A9Q0AJV8"/>
<dbReference type="Proteomes" id="UP000829685">
    <property type="component" value="Unassembled WGS sequence"/>
</dbReference>